<keyword evidence="5" id="KW-1185">Reference proteome</keyword>
<dbReference type="Pfam" id="PF03184">
    <property type="entry name" value="DDE_1"/>
    <property type="match status" value="1"/>
</dbReference>
<dbReference type="SUPFAM" id="SSF46689">
    <property type="entry name" value="Homeodomain-like"/>
    <property type="match status" value="1"/>
</dbReference>
<evidence type="ECO:0000259" key="3">
    <source>
        <dbReference type="PROSITE" id="PS51253"/>
    </source>
</evidence>
<dbReference type="EMBL" id="BGPR01004414">
    <property type="protein sequence ID" value="GBM99409.1"/>
    <property type="molecule type" value="Genomic_DNA"/>
</dbReference>
<dbReference type="InterPro" id="IPR050863">
    <property type="entry name" value="CenT-Element_Derived"/>
</dbReference>
<feature type="domain" description="HTH CENPB-type" evidence="3">
    <location>
        <begin position="1"/>
        <end position="52"/>
    </location>
</feature>
<dbReference type="GO" id="GO:0003677">
    <property type="term" value="F:DNA binding"/>
    <property type="evidence" value="ECO:0007669"/>
    <property type="project" value="UniProtKB-KW"/>
</dbReference>
<dbReference type="PROSITE" id="PS51253">
    <property type="entry name" value="HTH_CENPB"/>
    <property type="match status" value="1"/>
</dbReference>
<dbReference type="OrthoDB" id="6431703at2759"/>
<dbReference type="GO" id="GO:0005634">
    <property type="term" value="C:nucleus"/>
    <property type="evidence" value="ECO:0007669"/>
    <property type="project" value="UniProtKB-SubCell"/>
</dbReference>
<dbReference type="Gene3D" id="1.10.10.60">
    <property type="entry name" value="Homeodomain-like"/>
    <property type="match status" value="1"/>
</dbReference>
<accession>A0A4Y2KC67</accession>
<comment type="caution">
    <text evidence="4">The sequence shown here is derived from an EMBL/GenBank/DDBJ whole genome shotgun (WGS) entry which is preliminary data.</text>
</comment>
<proteinExistence type="predicted"/>
<comment type="subcellular location">
    <subcellularLocation>
        <location evidence="1">Nucleus</location>
    </subcellularLocation>
</comment>
<reference evidence="4 5" key="1">
    <citation type="journal article" date="2019" name="Sci. Rep.">
        <title>Orb-weaving spider Araneus ventricosus genome elucidates the spidroin gene catalogue.</title>
        <authorList>
            <person name="Kono N."/>
            <person name="Nakamura H."/>
            <person name="Ohtoshi R."/>
            <person name="Moran D.A.P."/>
            <person name="Shinohara A."/>
            <person name="Yoshida Y."/>
            <person name="Fujiwara M."/>
            <person name="Mori M."/>
            <person name="Tomita M."/>
            <person name="Arakawa K."/>
        </authorList>
    </citation>
    <scope>NUCLEOTIDE SEQUENCE [LARGE SCALE GENOMIC DNA]</scope>
</reference>
<evidence type="ECO:0000313" key="4">
    <source>
        <dbReference type="EMBL" id="GBM99409.1"/>
    </source>
</evidence>
<dbReference type="PANTHER" id="PTHR19303">
    <property type="entry name" value="TRANSPOSON"/>
    <property type="match status" value="1"/>
</dbReference>
<name>A0A4Y2KC67_ARAVE</name>
<dbReference type="Pfam" id="PF03221">
    <property type="entry name" value="HTH_Tnp_Tc5"/>
    <property type="match status" value="1"/>
</dbReference>
<dbReference type="AlphaFoldDB" id="A0A4Y2KC67"/>
<dbReference type="InterPro" id="IPR009057">
    <property type="entry name" value="Homeodomain-like_sf"/>
</dbReference>
<dbReference type="PANTHER" id="PTHR19303:SF73">
    <property type="entry name" value="PROTEIN PDC2"/>
    <property type="match status" value="1"/>
</dbReference>
<evidence type="ECO:0000256" key="1">
    <source>
        <dbReference type="ARBA" id="ARBA00004123"/>
    </source>
</evidence>
<evidence type="ECO:0000313" key="5">
    <source>
        <dbReference type="Proteomes" id="UP000499080"/>
    </source>
</evidence>
<dbReference type="SMART" id="SM00674">
    <property type="entry name" value="CENPB"/>
    <property type="match status" value="1"/>
</dbReference>
<dbReference type="InterPro" id="IPR004875">
    <property type="entry name" value="DDE_SF_endonuclease_dom"/>
</dbReference>
<organism evidence="4 5">
    <name type="scientific">Araneus ventricosus</name>
    <name type="common">Orbweaver spider</name>
    <name type="synonym">Epeira ventricosa</name>
    <dbReference type="NCBI Taxonomy" id="182803"/>
    <lineage>
        <taxon>Eukaryota</taxon>
        <taxon>Metazoa</taxon>
        <taxon>Ecdysozoa</taxon>
        <taxon>Arthropoda</taxon>
        <taxon>Chelicerata</taxon>
        <taxon>Arachnida</taxon>
        <taxon>Araneae</taxon>
        <taxon>Araneomorphae</taxon>
        <taxon>Entelegynae</taxon>
        <taxon>Araneoidea</taxon>
        <taxon>Araneidae</taxon>
        <taxon>Araneus</taxon>
    </lineage>
</organism>
<sequence>MKWFRSARARNIPISGVLLQGKVGESLGLETFKASNGWLEKFRTRHNISLKHICGEEKFLHPNEVTDWMGKLKSLLKGYDVRNNFNADETGLLHRVLPDKTLYFKGEKCSGGKISKERFTLLLCCNMLGDFDTPVVIQKAKMPTCSKNIDVRKLSVSWKSNNKAWMTTEIMSDCVEEYVKIDDDLSIEEENLHVSNFIHRDATEALSLSDDDSAESPIEDCKIKDYSEALKYSEQLQQFFRNNEDSE</sequence>
<gene>
    <name evidence="4" type="primary">TIGD6_139</name>
    <name evidence="4" type="ORF">AVEN_74637_1</name>
</gene>
<dbReference type="InterPro" id="IPR006600">
    <property type="entry name" value="HTH_CenpB_DNA-bd_dom"/>
</dbReference>
<evidence type="ECO:0000256" key="2">
    <source>
        <dbReference type="ARBA" id="ARBA00023125"/>
    </source>
</evidence>
<protein>
    <submittedName>
        <fullName evidence="4">Tigger transposable element-derived protein 6</fullName>
    </submittedName>
</protein>
<dbReference type="Proteomes" id="UP000499080">
    <property type="component" value="Unassembled WGS sequence"/>
</dbReference>
<keyword evidence="2" id="KW-0238">DNA-binding</keyword>